<sequence length="293" mass="34933">MINDKKYLEDVLTFKERNSIHENITRSIIFFYVGIFLLLFSTFGFLLFGFILSILNAFSEKWIIINVFNYILSVFLLLIAQKDPISGKNLNVKLYIYHCILEEYISKDKNTEKIRIITRRLVNHYTKLQKNTQNLFIFNNSTFDIELIEDLKNFWNRDLWRIYQKDNNKETKDVILLLISEIKKTYLSIYCISNSEKPIYHENEQRFFNTNCIKTILNECKLKMRTEIEKKKNIDWIVKIVNSVVFRITVVSFLGILLIIYINKTEDYSKIPANLTVIGLIITIIFQFLNKKN</sequence>
<feature type="transmembrane region" description="Helical" evidence="1">
    <location>
        <begin position="61"/>
        <end position="80"/>
    </location>
</feature>
<feature type="transmembrane region" description="Helical" evidence="1">
    <location>
        <begin position="240"/>
        <end position="262"/>
    </location>
</feature>
<proteinExistence type="predicted"/>
<organism evidence="2 3">
    <name type="scientific">Paenibacillus kyungheensis</name>
    <dbReference type="NCBI Taxonomy" id="1452732"/>
    <lineage>
        <taxon>Bacteria</taxon>
        <taxon>Bacillati</taxon>
        <taxon>Bacillota</taxon>
        <taxon>Bacilli</taxon>
        <taxon>Bacillales</taxon>
        <taxon>Paenibacillaceae</taxon>
        <taxon>Paenibacillus</taxon>
    </lineage>
</organism>
<feature type="transmembrane region" description="Helical" evidence="1">
    <location>
        <begin position="268"/>
        <end position="289"/>
    </location>
</feature>
<reference evidence="2 3" key="1">
    <citation type="submission" date="2023-02" db="EMBL/GenBank/DDBJ databases">
        <title>Genome sequence of Paenibacillus kyungheensis KACC 18744.</title>
        <authorList>
            <person name="Kim S."/>
            <person name="Heo J."/>
            <person name="Kwon S.-W."/>
        </authorList>
    </citation>
    <scope>NUCLEOTIDE SEQUENCE [LARGE SCALE GENOMIC DNA]</scope>
    <source>
        <strain evidence="2 3">KACC 18744</strain>
    </source>
</reference>
<name>A0AAX3LX25_9BACL</name>
<protein>
    <recommendedName>
        <fullName evidence="4">SMODS and SLOG-associating 2TM effector domain-containing protein</fullName>
    </recommendedName>
</protein>
<evidence type="ECO:0000313" key="2">
    <source>
        <dbReference type="EMBL" id="WCT54180.1"/>
    </source>
</evidence>
<gene>
    <name evidence="2" type="ORF">PQ456_13305</name>
</gene>
<keyword evidence="1" id="KW-0472">Membrane</keyword>
<evidence type="ECO:0000313" key="3">
    <source>
        <dbReference type="Proteomes" id="UP001220509"/>
    </source>
</evidence>
<evidence type="ECO:0008006" key="4">
    <source>
        <dbReference type="Google" id="ProtNLM"/>
    </source>
</evidence>
<keyword evidence="3" id="KW-1185">Reference proteome</keyword>
<dbReference type="Proteomes" id="UP001220509">
    <property type="component" value="Chromosome"/>
</dbReference>
<dbReference type="AlphaFoldDB" id="A0AAX3LX25"/>
<dbReference type="KEGG" id="pka:PQ456_13305"/>
<dbReference type="EMBL" id="CP117416">
    <property type="protein sequence ID" value="WCT54180.1"/>
    <property type="molecule type" value="Genomic_DNA"/>
</dbReference>
<keyword evidence="1" id="KW-0812">Transmembrane</keyword>
<accession>A0AAX3LX25</accession>
<evidence type="ECO:0000256" key="1">
    <source>
        <dbReference type="SAM" id="Phobius"/>
    </source>
</evidence>
<feature type="transmembrane region" description="Helical" evidence="1">
    <location>
        <begin position="29"/>
        <end position="55"/>
    </location>
</feature>
<keyword evidence="1" id="KW-1133">Transmembrane helix</keyword>
<dbReference type="RefSeq" id="WP_273612722.1">
    <property type="nucleotide sequence ID" value="NZ_CP117416.1"/>
</dbReference>